<dbReference type="Gene3D" id="3.30.497.10">
    <property type="entry name" value="Antithrombin, subunit I, domain 2"/>
    <property type="match status" value="1"/>
</dbReference>
<evidence type="ECO:0000256" key="1">
    <source>
        <dbReference type="RuleBase" id="RU000411"/>
    </source>
</evidence>
<evidence type="ECO:0000313" key="5">
    <source>
        <dbReference type="EMBL" id="ADU23524.1"/>
    </source>
</evidence>
<dbReference type="Pfam" id="PF00079">
    <property type="entry name" value="Serpin"/>
    <property type="match status" value="1"/>
</dbReference>
<organism evidence="5 6">
    <name type="scientific">Ruminococcus albus (strain ATCC 27210 / DSM 20455 / JCM 14654 / NCDO 2250 / 7)</name>
    <dbReference type="NCBI Taxonomy" id="697329"/>
    <lineage>
        <taxon>Bacteria</taxon>
        <taxon>Bacillati</taxon>
        <taxon>Bacillota</taxon>
        <taxon>Clostridia</taxon>
        <taxon>Eubacteriales</taxon>
        <taxon>Oscillospiraceae</taxon>
        <taxon>Ruminococcus</taxon>
    </lineage>
</organism>
<feature type="domain" description="Serpin" evidence="4">
    <location>
        <begin position="96"/>
        <end position="456"/>
    </location>
</feature>
<dbReference type="InterPro" id="IPR023795">
    <property type="entry name" value="Serpin_CS"/>
</dbReference>
<comment type="similarity">
    <text evidence="1">Belongs to the serpin family.</text>
</comment>
<dbReference type="GO" id="GO:0004867">
    <property type="term" value="F:serine-type endopeptidase inhibitor activity"/>
    <property type="evidence" value="ECO:0007669"/>
    <property type="project" value="InterPro"/>
</dbReference>
<dbReference type="InterPro" id="IPR042178">
    <property type="entry name" value="Serpin_sf_1"/>
</dbReference>
<sequence precursor="true">MNNSYIKKALSAALAALVLSMTSCGNITEKKDTPPTKKPDTDSSSATPSDEPVVTSDEYSDTPAPLSVAPLSSVTLDENYILPDADFYASYRDYAAELFKAVCTDDIKSGKNAMISPESVMMALGMTANGAKGDTLSQMETALGGKGIDAINNAMQYRMNRFMANEDVSFNVANSVWVRDDANRIQMSQDFCDKVKSVYNADSFLAPFDSTTLDVINSWVNKNTNNMIPNILDYIPDEAVAYLINAIAFEGAWADNYEVYQISEDDKFTNYKGEEEKAVMLYSQEGSYFSDENTTGFMKDYEGHDYAFMAMLPSEDTDIADYVAGIDGDKLSKLWRSASGDVNVCIPEFTFDYNSELSDELKSMGMELPFTESADFSGMAETSSGALYINRVIHKTHIELDRNGTKAAAATAVVMTDECAMEEEEPKIVYLNRPFVYAIIDKESGTPIFIGAVNTLNG</sequence>
<name>E6UED4_RUMA7</name>
<dbReference type="SUPFAM" id="SSF56574">
    <property type="entry name" value="Serpins"/>
    <property type="match status" value="1"/>
</dbReference>
<dbReference type="GO" id="GO:0005615">
    <property type="term" value="C:extracellular space"/>
    <property type="evidence" value="ECO:0007669"/>
    <property type="project" value="InterPro"/>
</dbReference>
<dbReference type="EMBL" id="CP002403">
    <property type="protein sequence ID" value="ADU23524.1"/>
    <property type="molecule type" value="Genomic_DNA"/>
</dbReference>
<feature type="chain" id="PRO_5039185236" evidence="3">
    <location>
        <begin position="26"/>
        <end position="458"/>
    </location>
</feature>
<keyword evidence="3" id="KW-0732">Signal</keyword>
<proteinExistence type="inferred from homology"/>
<evidence type="ECO:0000256" key="3">
    <source>
        <dbReference type="SAM" id="SignalP"/>
    </source>
</evidence>
<reference evidence="5 6" key="1">
    <citation type="journal article" date="2011" name="J. Bacteriol.">
        <title>Complete genome of the cellulolytic ruminal bacterium Ruminococcus albus 7.</title>
        <authorList>
            <person name="Suen G."/>
            <person name="Stevenson D.M."/>
            <person name="Bruce D.C."/>
            <person name="Chertkov O."/>
            <person name="Copeland A."/>
            <person name="Cheng J.F."/>
            <person name="Detter C."/>
            <person name="Detter J.C."/>
            <person name="Goodwin L.A."/>
            <person name="Han C.S."/>
            <person name="Hauser L.J."/>
            <person name="Ivanova N.N."/>
            <person name="Kyrpides N.C."/>
            <person name="Land M.L."/>
            <person name="Lapidus A."/>
            <person name="Lucas S."/>
            <person name="Ovchinnikova G."/>
            <person name="Pitluck S."/>
            <person name="Tapia R."/>
            <person name="Woyke T."/>
            <person name="Boyum J."/>
            <person name="Mead D."/>
            <person name="Weimer P.J."/>
        </authorList>
    </citation>
    <scope>NUCLEOTIDE SEQUENCE [LARGE SCALE GENOMIC DNA]</scope>
    <source>
        <strain evidence="6">ATCC 27210 / DSM 20455 / JCM 14654 / NCDO 2250 / 7</strain>
    </source>
</reference>
<dbReference type="AlphaFoldDB" id="E6UED4"/>
<accession>E6UED4</accession>
<dbReference type="PANTHER" id="PTHR11461:SF211">
    <property type="entry name" value="GH10112P-RELATED"/>
    <property type="match status" value="1"/>
</dbReference>
<dbReference type="InterPro" id="IPR023796">
    <property type="entry name" value="Serpin_dom"/>
</dbReference>
<dbReference type="PANTHER" id="PTHR11461">
    <property type="entry name" value="SERINE PROTEASE INHIBITOR, SERPIN"/>
    <property type="match status" value="1"/>
</dbReference>
<protein>
    <submittedName>
        <fullName evidence="5">Proteinase inhibitor I4 serpin</fullName>
    </submittedName>
</protein>
<dbReference type="CDD" id="cd19589">
    <property type="entry name" value="serpin_tengpin-like"/>
    <property type="match status" value="1"/>
</dbReference>
<dbReference type="PROSITE" id="PS00284">
    <property type="entry name" value="SERPIN"/>
    <property type="match status" value="1"/>
</dbReference>
<dbReference type="HOGENOM" id="CLU_023330_0_3_9"/>
<evidence type="ECO:0000259" key="4">
    <source>
        <dbReference type="SMART" id="SM00093"/>
    </source>
</evidence>
<dbReference type="InterPro" id="IPR000215">
    <property type="entry name" value="Serpin_fam"/>
</dbReference>
<evidence type="ECO:0000256" key="2">
    <source>
        <dbReference type="SAM" id="MobiDB-lite"/>
    </source>
</evidence>
<feature type="region of interest" description="Disordered" evidence="2">
    <location>
        <begin position="27"/>
        <end position="64"/>
    </location>
</feature>
<dbReference type="SMART" id="SM00093">
    <property type="entry name" value="SERPIN"/>
    <property type="match status" value="1"/>
</dbReference>
<dbReference type="InterPro" id="IPR042185">
    <property type="entry name" value="Serpin_sf_2"/>
</dbReference>
<dbReference type="PROSITE" id="PS51257">
    <property type="entry name" value="PROKAR_LIPOPROTEIN"/>
    <property type="match status" value="1"/>
</dbReference>
<dbReference type="KEGG" id="ral:Rumal_3059"/>
<dbReference type="STRING" id="697329.Rumal_3059"/>
<gene>
    <name evidence="5" type="ordered locus">Rumal_3059</name>
</gene>
<dbReference type="Gene3D" id="2.30.39.10">
    <property type="entry name" value="Alpha-1-antitrypsin, domain 1"/>
    <property type="match status" value="1"/>
</dbReference>
<dbReference type="eggNOG" id="COG4826">
    <property type="taxonomic scope" value="Bacteria"/>
</dbReference>
<dbReference type="InterPro" id="IPR036186">
    <property type="entry name" value="Serpin_sf"/>
</dbReference>
<dbReference type="Proteomes" id="UP000006919">
    <property type="component" value="Chromosome"/>
</dbReference>
<dbReference type="OrthoDB" id="9764871at2"/>
<feature type="signal peptide" evidence="3">
    <location>
        <begin position="1"/>
        <end position="25"/>
    </location>
</feature>
<evidence type="ECO:0000313" key="6">
    <source>
        <dbReference type="Proteomes" id="UP000006919"/>
    </source>
</evidence>
<feature type="compositionally biased region" description="Basic and acidic residues" evidence="2">
    <location>
        <begin position="28"/>
        <end position="41"/>
    </location>
</feature>
<dbReference type="RefSeq" id="WP_013499633.1">
    <property type="nucleotide sequence ID" value="NC_014833.1"/>
</dbReference>